<evidence type="ECO:0000256" key="2">
    <source>
        <dbReference type="ARBA" id="ARBA00023008"/>
    </source>
</evidence>
<feature type="compositionally biased region" description="Low complexity" evidence="3">
    <location>
        <begin position="344"/>
        <end position="373"/>
    </location>
</feature>
<reference evidence="7" key="1">
    <citation type="submission" date="2022-07" db="EMBL/GenBank/DDBJ databases">
        <title>Phylogenomic reconstructions and comparative analyses of Kickxellomycotina fungi.</title>
        <authorList>
            <person name="Reynolds N.K."/>
            <person name="Stajich J.E."/>
            <person name="Barry K."/>
            <person name="Grigoriev I.V."/>
            <person name="Crous P."/>
            <person name="Smith M.E."/>
        </authorList>
    </citation>
    <scope>NUCLEOTIDE SEQUENCE</scope>
    <source>
        <strain evidence="7">RSA 1196</strain>
    </source>
</reference>
<evidence type="ECO:0000256" key="1">
    <source>
        <dbReference type="ARBA" id="ARBA00022723"/>
    </source>
</evidence>
<keyword evidence="4" id="KW-0732">Signal</keyword>
<evidence type="ECO:0000256" key="3">
    <source>
        <dbReference type="SAM" id="MobiDB-lite"/>
    </source>
</evidence>
<feature type="chain" id="PRO_5040759472" description="Tyrosinase copper-binding domain-containing protein" evidence="4">
    <location>
        <begin position="18"/>
        <end position="596"/>
    </location>
</feature>
<dbReference type="Proteomes" id="UP001150925">
    <property type="component" value="Unassembled WGS sequence"/>
</dbReference>
<feature type="compositionally biased region" description="Low complexity" evidence="3">
    <location>
        <begin position="19"/>
        <end position="36"/>
    </location>
</feature>
<feature type="region of interest" description="Disordered" evidence="3">
    <location>
        <begin position="394"/>
        <end position="420"/>
    </location>
</feature>
<dbReference type="Pfam" id="PF00264">
    <property type="entry name" value="Tyrosinase"/>
    <property type="match status" value="1"/>
</dbReference>
<feature type="domain" description="Tyrosinase copper-binding" evidence="5">
    <location>
        <begin position="102"/>
        <end position="119"/>
    </location>
</feature>
<dbReference type="InterPro" id="IPR002227">
    <property type="entry name" value="Tyrosinase_Cu-bd"/>
</dbReference>
<feature type="compositionally biased region" description="Low complexity" evidence="3">
    <location>
        <begin position="401"/>
        <end position="419"/>
    </location>
</feature>
<dbReference type="EMBL" id="JANBPY010000005">
    <property type="protein sequence ID" value="KAJ1970121.1"/>
    <property type="molecule type" value="Genomic_DNA"/>
</dbReference>
<keyword evidence="8" id="KW-1185">Reference proteome</keyword>
<dbReference type="OrthoDB" id="6132182at2759"/>
<evidence type="ECO:0000313" key="7">
    <source>
        <dbReference type="EMBL" id="KAJ1970121.1"/>
    </source>
</evidence>
<dbReference type="PRINTS" id="PR00092">
    <property type="entry name" value="TYROSINASE"/>
</dbReference>
<dbReference type="PANTHER" id="PTHR11474:SF126">
    <property type="entry name" value="TYROSINASE-LIKE PROTEIN TYR-1-RELATED"/>
    <property type="match status" value="1"/>
</dbReference>
<sequence>MKFTTLLAFTWATIALAAPQDSPSSPASQSNLPSLSTDQKSDGNCSGGIRYRKEFRDCSEDEIQRFIGAVLMLKEQPSVWGFGQNRYEDFALLHGKVHKQVHSVDPFIPFHRMFLLEFENALREVDDGVTVPYWNAAFDYQDPRQSSLWDIMGSSHLEGGKAGCVPDGPFKDWTVNIPGQSNSDCLRRGFDPNAVPDSRFWSEGEVADIVNSGGNFTHFRFYIEYGIHANAHNFGSAPCTLSGDYSPYDPIFYMIHSYVDYLHITWQKSFDKENNIFPDPKAIVPFFNVTVESVLDHSQYCYDYYAPYATGPNGNGGELDLSNNNTTSDNTTSSTTAPSEEVTSDATSTNTTNTYEASTTTTSALETSLSNSTRSGMAIRPVTDLAEDGAELDLLDDQDKSTPTGTTNTTATSSSEPTSAVDSNELLAVIDLPIQPMHAEWAKMNGFDEAKKSQVETTLTTIKSNIQEKIAQNLPIYAVGWTPEGAPVNKVAPKVDNPAVSITKEIKKSTDSVRNSLSDLLSRIMEAVEADEEEIRVQIPIQLSDPNVTVSKDDIYNLIASKVGPQLSVSVTSLYDAIFEAINKNYTEVTVVVKFA</sequence>
<evidence type="ECO:0000256" key="4">
    <source>
        <dbReference type="SAM" id="SignalP"/>
    </source>
</evidence>
<dbReference type="AlphaFoldDB" id="A0A9W8AV15"/>
<accession>A0A9W8AV15</accession>
<feature type="region of interest" description="Disordered" evidence="3">
    <location>
        <begin position="315"/>
        <end position="377"/>
    </location>
</feature>
<dbReference type="InterPro" id="IPR050316">
    <property type="entry name" value="Tyrosinase/Hemocyanin"/>
</dbReference>
<name>A0A9W8AV15_9FUNG</name>
<keyword evidence="2" id="KW-0186">Copper</keyword>
<feature type="domain" description="Tyrosinase copper-binding" evidence="6">
    <location>
        <begin position="249"/>
        <end position="260"/>
    </location>
</feature>
<dbReference type="Gene3D" id="1.10.1280.10">
    <property type="entry name" value="Di-copper center containing domain from catechol oxidase"/>
    <property type="match status" value="1"/>
</dbReference>
<protein>
    <recommendedName>
        <fullName evidence="5 6">Tyrosinase copper-binding domain-containing protein</fullName>
    </recommendedName>
</protein>
<dbReference type="InterPro" id="IPR008922">
    <property type="entry name" value="Di-copper_centre_dom_sf"/>
</dbReference>
<dbReference type="PROSITE" id="PS00497">
    <property type="entry name" value="TYROSINASE_1"/>
    <property type="match status" value="1"/>
</dbReference>
<dbReference type="GO" id="GO:0046872">
    <property type="term" value="F:metal ion binding"/>
    <property type="evidence" value="ECO:0007669"/>
    <property type="project" value="UniProtKB-KW"/>
</dbReference>
<dbReference type="SUPFAM" id="SSF48056">
    <property type="entry name" value="Di-copper centre-containing domain"/>
    <property type="match status" value="1"/>
</dbReference>
<evidence type="ECO:0000259" key="5">
    <source>
        <dbReference type="PROSITE" id="PS00497"/>
    </source>
</evidence>
<evidence type="ECO:0000313" key="8">
    <source>
        <dbReference type="Proteomes" id="UP001150925"/>
    </source>
</evidence>
<keyword evidence="1" id="KW-0479">Metal-binding</keyword>
<feature type="region of interest" description="Disordered" evidence="3">
    <location>
        <begin position="19"/>
        <end position="43"/>
    </location>
</feature>
<organism evidence="7 8">
    <name type="scientific">Dispira parvispora</name>
    <dbReference type="NCBI Taxonomy" id="1520584"/>
    <lineage>
        <taxon>Eukaryota</taxon>
        <taxon>Fungi</taxon>
        <taxon>Fungi incertae sedis</taxon>
        <taxon>Zoopagomycota</taxon>
        <taxon>Kickxellomycotina</taxon>
        <taxon>Dimargaritomycetes</taxon>
        <taxon>Dimargaritales</taxon>
        <taxon>Dimargaritaceae</taxon>
        <taxon>Dispira</taxon>
    </lineage>
</organism>
<proteinExistence type="predicted"/>
<dbReference type="PROSITE" id="PS00498">
    <property type="entry name" value="TYROSINASE_2"/>
    <property type="match status" value="1"/>
</dbReference>
<dbReference type="PANTHER" id="PTHR11474">
    <property type="entry name" value="TYROSINASE FAMILY MEMBER"/>
    <property type="match status" value="1"/>
</dbReference>
<gene>
    <name evidence="7" type="ORF">IWQ62_000161</name>
</gene>
<evidence type="ECO:0000259" key="6">
    <source>
        <dbReference type="PROSITE" id="PS00498"/>
    </source>
</evidence>
<feature type="compositionally biased region" description="Low complexity" evidence="3">
    <location>
        <begin position="322"/>
        <end position="336"/>
    </location>
</feature>
<comment type="caution">
    <text evidence="7">The sequence shown here is derived from an EMBL/GenBank/DDBJ whole genome shotgun (WGS) entry which is preliminary data.</text>
</comment>
<dbReference type="GO" id="GO:0016491">
    <property type="term" value="F:oxidoreductase activity"/>
    <property type="evidence" value="ECO:0007669"/>
    <property type="project" value="InterPro"/>
</dbReference>
<feature type="signal peptide" evidence="4">
    <location>
        <begin position="1"/>
        <end position="17"/>
    </location>
</feature>